<sequence length="434" mass="46226">MAGEGEVPDGSGSELEQLRARIAALEAEREERRAERPKRHWARSTLATVLIVLGCVLAPLGAVAAWTASIVGDTGRYVDTVEPLARDKDIQNAVANRVTDAVMDHLDVPALLAETPVADRPLVEKALGRLGPSLQSAVRSFVHDKAQAVVASDAFDRIWTDANRRIHDAVVKALTGEGGGTVKIEGDKVTVDLGPVVEEVKDRLVDSGLTVAKNIPEIHTDFTVVQSEDIGRARTGFRLLELAGVWLPVISVLLIAGGVALSAHRRKALVAGALGFAFAVGLLGIALAVFRVVYLDALPSGVSQPAAESVYDTLIRFLRTSVRVGIALGVVVALAAWLTGPGRRAGFVRQMWHAGIGAVRSTAARAGLRTGPVGRFVHRYRTWISWILVAAAVLTFILWPYPTGWVVVGLALALLFALAVVEFVAEDEPAATKT</sequence>
<feature type="transmembrane region" description="Helical" evidence="1">
    <location>
        <begin position="405"/>
        <end position="425"/>
    </location>
</feature>
<feature type="transmembrane region" description="Helical" evidence="1">
    <location>
        <begin position="242"/>
        <end position="261"/>
    </location>
</feature>
<name>A0ABT7IWN7_9ACTN</name>
<evidence type="ECO:0000256" key="1">
    <source>
        <dbReference type="SAM" id="Phobius"/>
    </source>
</evidence>
<evidence type="ECO:0008006" key="4">
    <source>
        <dbReference type="Google" id="ProtNLM"/>
    </source>
</evidence>
<protein>
    <recommendedName>
        <fullName evidence="4">Integral membrane protein</fullName>
    </recommendedName>
</protein>
<keyword evidence="3" id="KW-1185">Reference proteome</keyword>
<dbReference type="EMBL" id="JASJUS010000008">
    <property type="protein sequence ID" value="MDL2077015.1"/>
    <property type="molecule type" value="Genomic_DNA"/>
</dbReference>
<accession>A0ABT7IWN7</accession>
<gene>
    <name evidence="2" type="ORF">QNN03_11245</name>
</gene>
<dbReference type="RefSeq" id="WP_285432173.1">
    <property type="nucleotide sequence ID" value="NZ_JASJUS010000008.1"/>
</dbReference>
<feature type="transmembrane region" description="Helical" evidence="1">
    <location>
        <begin position="46"/>
        <end position="66"/>
    </location>
</feature>
<reference evidence="2 3" key="1">
    <citation type="submission" date="2023-05" db="EMBL/GenBank/DDBJ databases">
        <title>Streptomyces fuscus sp. nov., a brown-black pigment producing actinomyces isolated from dry sand of Sea duck farm.</title>
        <authorList>
            <person name="Xie J."/>
            <person name="Shen N."/>
        </authorList>
    </citation>
    <scope>NUCLEOTIDE SEQUENCE [LARGE SCALE GENOMIC DNA]</scope>
    <source>
        <strain evidence="2 3">GXMU-J15</strain>
    </source>
</reference>
<organism evidence="2 3">
    <name type="scientific">Streptomyces fuscus</name>
    <dbReference type="NCBI Taxonomy" id="3048495"/>
    <lineage>
        <taxon>Bacteria</taxon>
        <taxon>Bacillati</taxon>
        <taxon>Actinomycetota</taxon>
        <taxon>Actinomycetes</taxon>
        <taxon>Kitasatosporales</taxon>
        <taxon>Streptomycetaceae</taxon>
        <taxon>Streptomyces</taxon>
    </lineage>
</organism>
<feature type="transmembrane region" description="Helical" evidence="1">
    <location>
        <begin position="268"/>
        <end position="294"/>
    </location>
</feature>
<evidence type="ECO:0000313" key="3">
    <source>
        <dbReference type="Proteomes" id="UP001241926"/>
    </source>
</evidence>
<proteinExistence type="predicted"/>
<feature type="transmembrane region" description="Helical" evidence="1">
    <location>
        <begin position="314"/>
        <end position="339"/>
    </location>
</feature>
<dbReference type="Proteomes" id="UP001241926">
    <property type="component" value="Unassembled WGS sequence"/>
</dbReference>
<evidence type="ECO:0000313" key="2">
    <source>
        <dbReference type="EMBL" id="MDL2077015.1"/>
    </source>
</evidence>
<keyword evidence="1" id="KW-0472">Membrane</keyword>
<comment type="caution">
    <text evidence="2">The sequence shown here is derived from an EMBL/GenBank/DDBJ whole genome shotgun (WGS) entry which is preliminary data.</text>
</comment>
<keyword evidence="1" id="KW-1133">Transmembrane helix</keyword>
<feature type="transmembrane region" description="Helical" evidence="1">
    <location>
        <begin position="383"/>
        <end position="399"/>
    </location>
</feature>
<keyword evidence="1" id="KW-0812">Transmembrane</keyword>